<reference evidence="11 12" key="1">
    <citation type="submission" date="2016-11" db="EMBL/GenBank/DDBJ databases">
        <authorList>
            <person name="Jaros S."/>
            <person name="Januszkiewicz K."/>
            <person name="Wedrychowicz H."/>
        </authorList>
    </citation>
    <scope>NUCLEOTIDE SEQUENCE [LARGE SCALE GENOMIC DNA]</scope>
    <source>
        <strain evidence="11 12">DSM 5091</strain>
    </source>
</reference>
<dbReference type="EC" id="6.3.4.21" evidence="3 7"/>
<dbReference type="Proteomes" id="UP000184171">
    <property type="component" value="Unassembled WGS sequence"/>
</dbReference>
<evidence type="ECO:0000256" key="6">
    <source>
        <dbReference type="ARBA" id="ARBA00022642"/>
    </source>
</evidence>
<dbReference type="Gene3D" id="3.20.140.10">
    <property type="entry name" value="nicotinate phosphoribosyltransferase"/>
    <property type="match status" value="1"/>
</dbReference>
<evidence type="ECO:0000313" key="12">
    <source>
        <dbReference type="Proteomes" id="UP000184171"/>
    </source>
</evidence>
<proteinExistence type="inferred from homology"/>
<dbReference type="SUPFAM" id="SSF54675">
    <property type="entry name" value="Nicotinate/Quinolinate PRTase N-terminal domain-like"/>
    <property type="match status" value="1"/>
</dbReference>
<comment type="PTM">
    <text evidence="7 8">Transiently phosphorylated on a His residue during the reaction cycle. Phosphorylation strongly increases the affinity for substrates and increases the rate of nicotinate D-ribonucleotide production. Dephosphorylation regenerates the low-affinity form of the enzyme, leading to product release.</text>
</comment>
<comment type="similarity">
    <text evidence="2 7 8">Belongs to the NAPRTase family.</text>
</comment>
<dbReference type="STRING" id="1122189.SAMN02745165_01413"/>
<protein>
    <recommendedName>
        <fullName evidence="3 7">Nicotinate phosphoribosyltransferase</fullName>
        <shortName evidence="7">NAPRTase</shortName>
        <ecNumber evidence="3 7">6.3.4.21</ecNumber>
    </recommendedName>
</protein>
<dbReference type="GO" id="GO:0005829">
    <property type="term" value="C:cytosol"/>
    <property type="evidence" value="ECO:0007669"/>
    <property type="project" value="TreeGrafter"/>
</dbReference>
<dbReference type="Pfam" id="PF04095">
    <property type="entry name" value="NAPRTase"/>
    <property type="match status" value="1"/>
</dbReference>
<evidence type="ECO:0000259" key="9">
    <source>
        <dbReference type="Pfam" id="PF04095"/>
    </source>
</evidence>
<dbReference type="HAMAP" id="MF_00570">
    <property type="entry name" value="NAPRTase"/>
    <property type="match status" value="1"/>
</dbReference>
<dbReference type="InterPro" id="IPR040727">
    <property type="entry name" value="NAPRTase_N"/>
</dbReference>
<feature type="domain" description="Nicotinate/nicotinamide phosphoribosyltransferase" evidence="9">
    <location>
        <begin position="172"/>
        <end position="396"/>
    </location>
</feature>
<dbReference type="GO" id="GO:0016757">
    <property type="term" value="F:glycosyltransferase activity"/>
    <property type="evidence" value="ECO:0007669"/>
    <property type="project" value="UniProtKB-KW"/>
</dbReference>
<keyword evidence="11" id="KW-0808">Transferase</keyword>
<dbReference type="InterPro" id="IPR041525">
    <property type="entry name" value="N/Namide_PRibTrfase"/>
</dbReference>
<dbReference type="PANTHER" id="PTHR11098:SF1">
    <property type="entry name" value="NICOTINATE PHOSPHORIBOSYLTRANSFERASE"/>
    <property type="match status" value="1"/>
</dbReference>
<dbReference type="PANTHER" id="PTHR11098">
    <property type="entry name" value="NICOTINATE PHOSPHORIBOSYLTRANSFERASE"/>
    <property type="match status" value="1"/>
</dbReference>
<dbReference type="Pfam" id="PF17767">
    <property type="entry name" value="NAPRTase_N"/>
    <property type="match status" value="1"/>
</dbReference>
<sequence length="406" mass="46706">MTHQPLERWLINSLLDTDLYKITMLQAFYHAPEFRTVDVEWKFACRNRNGFDLSALIPEILRQLGHVCSLKFSNEELDYLAGFPFIKPDFIEFLRVFHLDMRFVHIQAKGEDLDLRFRGPLIHITLFEIYALAIISELHSLLHCGGINLDIARSKLMQKIELLRSQEEMPGFSFADFGTRRRASKAWQEEVLITLKRQLPQYFSGTSSLHFARTLGLKPIGTMAHEWLQSWQAVTRLADAQKEALEGWVREYRGRLGIALTDCYSMDSFIRDFSDPYFGKLYDGLRHDSGCPLKWGEKAIEMYRQMGINPQTKTLVFSDSLNFPRMLEIYKHFKGRINISFGIGTNLMNDVGNVPLDIVIKMVAAGGKPVAKISDEPGKSMCEDIDYLRYLASQYGIDPASVNIRE</sequence>
<evidence type="ECO:0000313" key="11">
    <source>
        <dbReference type="EMBL" id="SHJ05045.1"/>
    </source>
</evidence>
<feature type="modified residue" description="Phosphohistidine; by autocatalysis" evidence="7">
    <location>
        <position position="225"/>
    </location>
</feature>
<name>A0A1M6G521_MALRU</name>
<dbReference type="NCBIfam" id="NF003704">
    <property type="entry name" value="PRK05321.1"/>
    <property type="match status" value="1"/>
</dbReference>
<comment type="pathway">
    <text evidence="1 7 8">Cofactor biosynthesis; NAD(+) biosynthesis; nicotinate D-ribonucleotide from nicotinate: step 1/1.</text>
</comment>
<keyword evidence="12" id="KW-1185">Reference proteome</keyword>
<dbReference type="InterPro" id="IPR036068">
    <property type="entry name" value="Nicotinate_pribotase-like_C"/>
</dbReference>
<keyword evidence="11" id="KW-0328">Glycosyltransferase</keyword>
<dbReference type="EMBL" id="FQZT01000004">
    <property type="protein sequence ID" value="SHJ05045.1"/>
    <property type="molecule type" value="Genomic_DNA"/>
</dbReference>
<dbReference type="UniPathway" id="UPA00253">
    <property type="reaction ID" value="UER00457"/>
</dbReference>
<evidence type="ECO:0000256" key="1">
    <source>
        <dbReference type="ARBA" id="ARBA00004952"/>
    </source>
</evidence>
<evidence type="ECO:0000259" key="10">
    <source>
        <dbReference type="Pfam" id="PF17767"/>
    </source>
</evidence>
<dbReference type="AlphaFoldDB" id="A0A1M6G521"/>
<accession>A0A1M6G521</accession>
<dbReference type="PIRSF" id="PIRSF000484">
    <property type="entry name" value="NAPRT"/>
    <property type="match status" value="1"/>
</dbReference>
<dbReference type="SUPFAM" id="SSF51690">
    <property type="entry name" value="Nicotinate/Quinolinate PRTase C-terminal domain-like"/>
    <property type="match status" value="1"/>
</dbReference>
<keyword evidence="6 7" id="KW-0662">Pyridine nucleotide biosynthesis</keyword>
<evidence type="ECO:0000256" key="5">
    <source>
        <dbReference type="ARBA" id="ARBA00022598"/>
    </source>
</evidence>
<dbReference type="NCBIfam" id="TIGR01514">
    <property type="entry name" value="NAPRTase"/>
    <property type="match status" value="1"/>
</dbReference>
<evidence type="ECO:0000256" key="7">
    <source>
        <dbReference type="HAMAP-Rule" id="MF_00570"/>
    </source>
</evidence>
<evidence type="ECO:0000256" key="8">
    <source>
        <dbReference type="RuleBase" id="RU003838"/>
    </source>
</evidence>
<gene>
    <name evidence="7" type="primary">pncB</name>
    <name evidence="11" type="ORF">SAMN02745165_01413</name>
</gene>
<evidence type="ECO:0000256" key="4">
    <source>
        <dbReference type="ARBA" id="ARBA00022553"/>
    </source>
</evidence>
<comment type="function">
    <text evidence="7 8">Catalyzes the synthesis of beta-nicotinate D-ribonucleotide from nicotinate and 5-phospho-D-ribose 1-phosphate at the expense of ATP.</text>
</comment>
<evidence type="ECO:0000256" key="3">
    <source>
        <dbReference type="ARBA" id="ARBA00013236"/>
    </source>
</evidence>
<organism evidence="11 12">
    <name type="scientific">Malonomonas rubra DSM 5091</name>
    <dbReference type="NCBI Taxonomy" id="1122189"/>
    <lineage>
        <taxon>Bacteria</taxon>
        <taxon>Pseudomonadati</taxon>
        <taxon>Thermodesulfobacteriota</taxon>
        <taxon>Desulfuromonadia</taxon>
        <taxon>Desulfuromonadales</taxon>
        <taxon>Geopsychrobacteraceae</taxon>
        <taxon>Malonomonas</taxon>
    </lineage>
</organism>
<dbReference type="GO" id="GO:0004516">
    <property type="term" value="F:nicotinate phosphoribosyltransferase activity"/>
    <property type="evidence" value="ECO:0007669"/>
    <property type="project" value="UniProtKB-UniRule"/>
</dbReference>
<evidence type="ECO:0000256" key="2">
    <source>
        <dbReference type="ARBA" id="ARBA00010897"/>
    </source>
</evidence>
<keyword evidence="4 7" id="KW-0597">Phosphoprotein</keyword>
<feature type="domain" description="Nicotinate phosphoribosyltransferase N-terminal" evidence="10">
    <location>
        <begin position="15"/>
        <end position="136"/>
    </location>
</feature>
<dbReference type="OrthoDB" id="9771406at2"/>
<dbReference type="GO" id="GO:0034355">
    <property type="term" value="P:NAD+ biosynthetic process via the salvage pathway"/>
    <property type="evidence" value="ECO:0007669"/>
    <property type="project" value="TreeGrafter"/>
</dbReference>
<dbReference type="RefSeq" id="WP_072907219.1">
    <property type="nucleotide sequence ID" value="NZ_FQZT01000004.1"/>
</dbReference>
<dbReference type="InterPro" id="IPR006406">
    <property type="entry name" value="Nic_PRibTrfase"/>
</dbReference>
<keyword evidence="5 7" id="KW-0436">Ligase</keyword>
<comment type="catalytic activity">
    <reaction evidence="7 8">
        <text>5-phospho-alpha-D-ribose 1-diphosphate + nicotinate + ATP + H2O = nicotinate beta-D-ribonucleotide + ADP + phosphate + diphosphate</text>
        <dbReference type="Rhea" id="RHEA:36163"/>
        <dbReference type="ChEBI" id="CHEBI:15377"/>
        <dbReference type="ChEBI" id="CHEBI:30616"/>
        <dbReference type="ChEBI" id="CHEBI:32544"/>
        <dbReference type="ChEBI" id="CHEBI:33019"/>
        <dbReference type="ChEBI" id="CHEBI:43474"/>
        <dbReference type="ChEBI" id="CHEBI:57502"/>
        <dbReference type="ChEBI" id="CHEBI:58017"/>
        <dbReference type="ChEBI" id="CHEBI:456216"/>
        <dbReference type="EC" id="6.3.4.21"/>
    </reaction>
</comment>
<dbReference type="InterPro" id="IPR007229">
    <property type="entry name" value="Nic_PRibTrfase-Fam"/>
</dbReference>